<dbReference type="Gene3D" id="2.40.40.10">
    <property type="entry name" value="RlpA-like domain"/>
    <property type="match status" value="1"/>
</dbReference>
<keyword evidence="1" id="KW-0732">Signal</keyword>
<dbReference type="InterPro" id="IPR036908">
    <property type="entry name" value="RlpA-like_sf"/>
</dbReference>
<evidence type="ECO:0000313" key="3">
    <source>
        <dbReference type="EMBL" id="KAB1209545.1"/>
    </source>
</evidence>
<accession>A0A6A1VAL9</accession>
<evidence type="ECO:0000256" key="1">
    <source>
        <dbReference type="SAM" id="SignalP"/>
    </source>
</evidence>
<dbReference type="InterPro" id="IPR007112">
    <property type="entry name" value="Expansin/allergen_DPBB_dom"/>
</dbReference>
<dbReference type="GO" id="GO:0048046">
    <property type="term" value="C:apoplast"/>
    <property type="evidence" value="ECO:0007669"/>
    <property type="project" value="InterPro"/>
</dbReference>
<evidence type="ECO:0000259" key="2">
    <source>
        <dbReference type="PROSITE" id="PS50842"/>
    </source>
</evidence>
<dbReference type="PANTHER" id="PTHR47295">
    <property type="entry name" value="EG45-LIKE DOMAIN CONTAINING PROTEIN 1-RELATED"/>
    <property type="match status" value="1"/>
</dbReference>
<dbReference type="Proteomes" id="UP000516437">
    <property type="component" value="Chromosome 6"/>
</dbReference>
<dbReference type="PROSITE" id="PS50842">
    <property type="entry name" value="EXPANSIN_EG45"/>
    <property type="match status" value="1"/>
</dbReference>
<dbReference type="InterPro" id="IPR009009">
    <property type="entry name" value="RlpA-like_DPBB"/>
</dbReference>
<protein>
    <submittedName>
        <fullName evidence="3">EG45-like domain containing protein</fullName>
    </submittedName>
</protein>
<comment type="caution">
    <text evidence="3">The sequence shown here is derived from an EMBL/GenBank/DDBJ whole genome shotgun (WGS) entry which is preliminary data.</text>
</comment>
<dbReference type="PANTHER" id="PTHR47295:SF5">
    <property type="entry name" value="EG45-LIKE DOMAIN CONTAINING PROTEIN 2"/>
    <property type="match status" value="1"/>
</dbReference>
<dbReference type="SUPFAM" id="SSF50685">
    <property type="entry name" value="Barwin-like endoglucanases"/>
    <property type="match status" value="1"/>
</dbReference>
<dbReference type="SMART" id="SM00837">
    <property type="entry name" value="DPBB_1"/>
    <property type="match status" value="1"/>
</dbReference>
<dbReference type="InterPro" id="IPR044206">
    <property type="entry name" value="EGC1/2"/>
</dbReference>
<dbReference type="Pfam" id="PF03330">
    <property type="entry name" value="DPBB_1"/>
    <property type="match status" value="1"/>
</dbReference>
<organism evidence="3 4">
    <name type="scientific">Morella rubra</name>
    <name type="common">Chinese bayberry</name>
    <dbReference type="NCBI Taxonomy" id="262757"/>
    <lineage>
        <taxon>Eukaryota</taxon>
        <taxon>Viridiplantae</taxon>
        <taxon>Streptophyta</taxon>
        <taxon>Embryophyta</taxon>
        <taxon>Tracheophyta</taxon>
        <taxon>Spermatophyta</taxon>
        <taxon>Magnoliopsida</taxon>
        <taxon>eudicotyledons</taxon>
        <taxon>Gunneridae</taxon>
        <taxon>Pentapetalae</taxon>
        <taxon>rosids</taxon>
        <taxon>fabids</taxon>
        <taxon>Fagales</taxon>
        <taxon>Myricaceae</taxon>
        <taxon>Morella</taxon>
    </lineage>
</organism>
<dbReference type="AlphaFoldDB" id="A0A6A1VAL9"/>
<sequence>MGTYLKLFVMVLGMAGCLVFVDCAANGTASFFRPPYTRNACGRKHTGTLIAVAGNSTWEKGRTCGRKYSVQCIGAINHAPHPCKPVKVVVEIVDHCPHCHETLSLSEDAFAKIANVDAGIVKIEYSE</sequence>
<proteinExistence type="predicted"/>
<dbReference type="EMBL" id="RXIC02000024">
    <property type="protein sequence ID" value="KAB1209545.1"/>
    <property type="molecule type" value="Genomic_DNA"/>
</dbReference>
<dbReference type="CDD" id="cd22269">
    <property type="entry name" value="DPBB_EG45-like"/>
    <property type="match status" value="1"/>
</dbReference>
<feature type="chain" id="PRO_5025566077" evidence="1">
    <location>
        <begin position="24"/>
        <end position="127"/>
    </location>
</feature>
<dbReference type="PROSITE" id="PS51257">
    <property type="entry name" value="PROKAR_LIPOPROTEIN"/>
    <property type="match status" value="1"/>
</dbReference>
<name>A0A6A1VAL9_9ROSI</name>
<reference evidence="3 4" key="1">
    <citation type="journal article" date="2019" name="Plant Biotechnol. J.">
        <title>The red bayberry genome and genetic basis of sex determination.</title>
        <authorList>
            <person name="Jia H.M."/>
            <person name="Jia H.J."/>
            <person name="Cai Q.L."/>
            <person name="Wang Y."/>
            <person name="Zhao H.B."/>
            <person name="Yang W.F."/>
            <person name="Wang G.Y."/>
            <person name="Li Y.H."/>
            <person name="Zhan D.L."/>
            <person name="Shen Y.T."/>
            <person name="Niu Q.F."/>
            <person name="Chang L."/>
            <person name="Qiu J."/>
            <person name="Zhao L."/>
            <person name="Xie H.B."/>
            <person name="Fu W.Y."/>
            <person name="Jin J."/>
            <person name="Li X.W."/>
            <person name="Jiao Y."/>
            <person name="Zhou C.C."/>
            <person name="Tu T."/>
            <person name="Chai C.Y."/>
            <person name="Gao J.L."/>
            <person name="Fan L.J."/>
            <person name="van de Weg E."/>
            <person name="Wang J.Y."/>
            <person name="Gao Z.S."/>
        </authorList>
    </citation>
    <scope>NUCLEOTIDE SEQUENCE [LARGE SCALE GENOMIC DNA]</scope>
    <source>
        <tissue evidence="3">Leaves</tissue>
    </source>
</reference>
<evidence type="ECO:0000313" key="4">
    <source>
        <dbReference type="Proteomes" id="UP000516437"/>
    </source>
</evidence>
<gene>
    <name evidence="3" type="ORF">CJ030_MR6G018866</name>
</gene>
<dbReference type="GO" id="GO:0009627">
    <property type="term" value="P:systemic acquired resistance"/>
    <property type="evidence" value="ECO:0007669"/>
    <property type="project" value="InterPro"/>
</dbReference>
<feature type="domain" description="Expansin-like EG45" evidence="2">
    <location>
        <begin position="38"/>
        <end position="127"/>
    </location>
</feature>
<keyword evidence="4" id="KW-1185">Reference proteome</keyword>
<feature type="signal peptide" evidence="1">
    <location>
        <begin position="1"/>
        <end position="23"/>
    </location>
</feature>
<dbReference type="OrthoDB" id="623670at2759"/>